<sequence length="77" mass="8677">MKKLKKNFSRNLVSVCFSVCEKSSLNLTCDLFECELVHPLFAVNDVMVRCDKVRVITGQLAVKVSVDGFNCFEVCID</sequence>
<protein>
    <submittedName>
        <fullName evidence="1">Uncharacterized protein</fullName>
    </submittedName>
</protein>
<organism evidence="1 2">
    <name type="scientific">Arctium lappa</name>
    <name type="common">Greater burdock</name>
    <name type="synonym">Lappa major</name>
    <dbReference type="NCBI Taxonomy" id="4217"/>
    <lineage>
        <taxon>Eukaryota</taxon>
        <taxon>Viridiplantae</taxon>
        <taxon>Streptophyta</taxon>
        <taxon>Embryophyta</taxon>
        <taxon>Tracheophyta</taxon>
        <taxon>Spermatophyta</taxon>
        <taxon>Magnoliopsida</taxon>
        <taxon>eudicotyledons</taxon>
        <taxon>Gunneridae</taxon>
        <taxon>Pentapetalae</taxon>
        <taxon>asterids</taxon>
        <taxon>campanulids</taxon>
        <taxon>Asterales</taxon>
        <taxon>Asteraceae</taxon>
        <taxon>Carduoideae</taxon>
        <taxon>Cardueae</taxon>
        <taxon>Arctiinae</taxon>
        <taxon>Arctium</taxon>
    </lineage>
</organism>
<reference evidence="1 2" key="2">
    <citation type="journal article" date="2022" name="Mol. Ecol. Resour.">
        <title>The genomes of chicory, endive, great burdock and yacon provide insights into Asteraceae paleo-polyploidization history and plant inulin production.</title>
        <authorList>
            <person name="Fan W."/>
            <person name="Wang S."/>
            <person name="Wang H."/>
            <person name="Wang A."/>
            <person name="Jiang F."/>
            <person name="Liu H."/>
            <person name="Zhao H."/>
            <person name="Xu D."/>
            <person name="Zhang Y."/>
        </authorList>
    </citation>
    <scope>NUCLEOTIDE SEQUENCE [LARGE SCALE GENOMIC DNA]</scope>
    <source>
        <strain evidence="2">cv. Niubang</strain>
    </source>
</reference>
<name>A0ACB8YJR3_ARCLA</name>
<dbReference type="EMBL" id="CM042058">
    <property type="protein sequence ID" value="KAI3685383.1"/>
    <property type="molecule type" value="Genomic_DNA"/>
</dbReference>
<gene>
    <name evidence="1" type="ORF">L6452_34625</name>
</gene>
<evidence type="ECO:0000313" key="1">
    <source>
        <dbReference type="EMBL" id="KAI3685383.1"/>
    </source>
</evidence>
<keyword evidence="2" id="KW-1185">Reference proteome</keyword>
<reference evidence="2" key="1">
    <citation type="journal article" date="2022" name="Mol. Ecol. Resour.">
        <title>The genomes of chicory, endive, great burdock and yacon provide insights into Asteraceae palaeo-polyploidization history and plant inulin production.</title>
        <authorList>
            <person name="Fan W."/>
            <person name="Wang S."/>
            <person name="Wang H."/>
            <person name="Wang A."/>
            <person name="Jiang F."/>
            <person name="Liu H."/>
            <person name="Zhao H."/>
            <person name="Xu D."/>
            <person name="Zhang Y."/>
        </authorList>
    </citation>
    <scope>NUCLEOTIDE SEQUENCE [LARGE SCALE GENOMIC DNA]</scope>
    <source>
        <strain evidence="2">cv. Niubang</strain>
    </source>
</reference>
<evidence type="ECO:0000313" key="2">
    <source>
        <dbReference type="Proteomes" id="UP001055879"/>
    </source>
</evidence>
<comment type="caution">
    <text evidence="1">The sequence shown here is derived from an EMBL/GenBank/DDBJ whole genome shotgun (WGS) entry which is preliminary data.</text>
</comment>
<accession>A0ACB8YJR3</accession>
<dbReference type="Proteomes" id="UP001055879">
    <property type="component" value="Linkage Group LG12"/>
</dbReference>
<proteinExistence type="predicted"/>